<dbReference type="InterPro" id="IPR002347">
    <property type="entry name" value="SDR_fam"/>
</dbReference>
<keyword evidence="9" id="KW-0746">Sphingolipid metabolism</keyword>
<keyword evidence="12" id="KW-0443">Lipid metabolism</keyword>
<evidence type="ECO:0000256" key="3">
    <source>
        <dbReference type="ARBA" id="ARBA00004991"/>
    </source>
</evidence>
<dbReference type="PRINTS" id="PR00081">
    <property type="entry name" value="GDHRDH"/>
</dbReference>
<dbReference type="Pfam" id="PF00106">
    <property type="entry name" value="adh_short"/>
    <property type="match status" value="1"/>
</dbReference>
<dbReference type="GO" id="GO:0005789">
    <property type="term" value="C:endoplasmic reticulum membrane"/>
    <property type="evidence" value="ECO:0007669"/>
    <property type="project" value="UniProtKB-SubCell"/>
</dbReference>
<comment type="subcellular location">
    <subcellularLocation>
        <location evidence="1">Endoplasmic reticulum membrane</location>
    </subcellularLocation>
</comment>
<evidence type="ECO:0000256" key="7">
    <source>
        <dbReference type="ARBA" id="ARBA00022824"/>
    </source>
</evidence>
<protein>
    <recommendedName>
        <fullName evidence="14">3-dehydrosphinganine reductase</fullName>
        <ecNumber evidence="14">1.1.1.102</ecNumber>
    </recommendedName>
</protein>
<evidence type="ECO:0000256" key="11">
    <source>
        <dbReference type="ARBA" id="ARBA00023002"/>
    </source>
</evidence>
<dbReference type="Proteomes" id="UP000710849">
    <property type="component" value="Unassembled WGS sequence"/>
</dbReference>
<dbReference type="GeneID" id="62153895"/>
<evidence type="ECO:0000256" key="2">
    <source>
        <dbReference type="ARBA" id="ARBA00004760"/>
    </source>
</evidence>
<evidence type="ECO:0000256" key="15">
    <source>
        <dbReference type="ARBA" id="ARBA00044737"/>
    </source>
</evidence>
<evidence type="ECO:0000256" key="5">
    <source>
        <dbReference type="ARBA" id="ARBA00022692"/>
    </source>
</evidence>
<evidence type="ECO:0000256" key="13">
    <source>
        <dbReference type="ARBA" id="ARBA00023136"/>
    </source>
</evidence>
<dbReference type="GO" id="GO:0047560">
    <property type="term" value="F:3-dehydrosphinganine reductase activity"/>
    <property type="evidence" value="ECO:0007669"/>
    <property type="project" value="UniProtKB-EC"/>
</dbReference>
<keyword evidence="10 17" id="KW-1133">Transmembrane helix</keyword>
<keyword evidence="8" id="KW-0521">NADP</keyword>
<evidence type="ECO:0000256" key="9">
    <source>
        <dbReference type="ARBA" id="ARBA00022919"/>
    </source>
</evidence>
<evidence type="ECO:0000256" key="16">
    <source>
        <dbReference type="ARBA" id="ARBA00048930"/>
    </source>
</evidence>
<dbReference type="PANTHER" id="PTHR43550:SF3">
    <property type="entry name" value="3-KETODIHYDROSPHINGOSINE REDUCTASE"/>
    <property type="match status" value="1"/>
</dbReference>
<gene>
    <name evidence="18" type="ORF">EAE97_010307</name>
</gene>
<evidence type="ECO:0000256" key="14">
    <source>
        <dbReference type="ARBA" id="ARBA00026112"/>
    </source>
</evidence>
<dbReference type="FunFam" id="3.40.50.720:FF:000456">
    <property type="entry name" value="3-ketodihydrosphingosine reductase tsc10"/>
    <property type="match status" value="1"/>
</dbReference>
<evidence type="ECO:0000256" key="17">
    <source>
        <dbReference type="SAM" id="Phobius"/>
    </source>
</evidence>
<organism evidence="18 19">
    <name type="scientific">Botrytis byssoidea</name>
    <dbReference type="NCBI Taxonomy" id="139641"/>
    <lineage>
        <taxon>Eukaryota</taxon>
        <taxon>Fungi</taxon>
        <taxon>Dikarya</taxon>
        <taxon>Ascomycota</taxon>
        <taxon>Pezizomycotina</taxon>
        <taxon>Leotiomycetes</taxon>
        <taxon>Helotiales</taxon>
        <taxon>Sclerotiniaceae</taxon>
        <taxon>Botrytis</taxon>
    </lineage>
</organism>
<comment type="caution">
    <text evidence="18">The sequence shown here is derived from an EMBL/GenBank/DDBJ whole genome shotgun (WGS) entry which is preliminary data.</text>
</comment>
<dbReference type="RefSeq" id="XP_038728216.1">
    <property type="nucleotide sequence ID" value="XM_038880822.1"/>
</dbReference>
<reference evidence="18 19" key="1">
    <citation type="journal article" date="2020" name="Genome Biol. Evol.">
        <title>Comparative genomics of Sclerotiniaceae.</title>
        <authorList>
            <person name="Valero Jimenez C.A."/>
            <person name="Steentjes M."/>
            <person name="Scholten O.E."/>
            <person name="Van Kan J.A.L."/>
        </authorList>
    </citation>
    <scope>NUCLEOTIDE SEQUENCE [LARGE SCALE GENOMIC DNA]</scope>
    <source>
        <strain evidence="18 19">MUCL 94</strain>
    </source>
</reference>
<keyword evidence="7" id="KW-0256">Endoplasmic reticulum</keyword>
<dbReference type="InterPro" id="IPR036291">
    <property type="entry name" value="NAD(P)-bd_dom_sf"/>
</dbReference>
<feature type="transmembrane region" description="Helical" evidence="17">
    <location>
        <begin position="6"/>
        <end position="29"/>
    </location>
</feature>
<keyword evidence="13 17" id="KW-0472">Membrane</keyword>
<dbReference type="Gene3D" id="3.40.50.720">
    <property type="entry name" value="NAD(P)-binding Rossmann-like Domain"/>
    <property type="match status" value="1"/>
</dbReference>
<keyword evidence="19" id="KW-1185">Reference proteome</keyword>
<dbReference type="SUPFAM" id="SSF51735">
    <property type="entry name" value="NAD(P)-binding Rossmann-fold domains"/>
    <property type="match status" value="1"/>
</dbReference>
<evidence type="ECO:0000256" key="12">
    <source>
        <dbReference type="ARBA" id="ARBA00023098"/>
    </source>
</evidence>
<evidence type="ECO:0000256" key="8">
    <source>
        <dbReference type="ARBA" id="ARBA00022857"/>
    </source>
</evidence>
<evidence type="ECO:0000256" key="10">
    <source>
        <dbReference type="ARBA" id="ARBA00022989"/>
    </source>
</evidence>
<comment type="pathway">
    <text evidence="3">Sphingolipid metabolism.</text>
</comment>
<dbReference type="EMBL" id="RCSW01000027">
    <property type="protein sequence ID" value="KAF7926007.1"/>
    <property type="molecule type" value="Genomic_DNA"/>
</dbReference>
<dbReference type="EC" id="1.1.1.102" evidence="14"/>
<evidence type="ECO:0000256" key="4">
    <source>
        <dbReference type="ARBA" id="ARBA00006484"/>
    </source>
</evidence>
<evidence type="ECO:0000313" key="18">
    <source>
        <dbReference type="EMBL" id="KAF7926007.1"/>
    </source>
</evidence>
<comment type="pathway">
    <text evidence="2">Lipid metabolism; sphingolipid metabolism.</text>
</comment>
<proteinExistence type="inferred from homology"/>
<dbReference type="AlphaFoldDB" id="A0A9P5LK61"/>
<evidence type="ECO:0000256" key="6">
    <source>
        <dbReference type="ARBA" id="ARBA00022741"/>
    </source>
</evidence>
<keyword evidence="11" id="KW-0560">Oxidoreductase</keyword>
<dbReference type="GO" id="GO:0000166">
    <property type="term" value="F:nucleotide binding"/>
    <property type="evidence" value="ECO:0007669"/>
    <property type="project" value="UniProtKB-KW"/>
</dbReference>
<evidence type="ECO:0000313" key="19">
    <source>
        <dbReference type="Proteomes" id="UP000710849"/>
    </source>
</evidence>
<keyword evidence="6" id="KW-0547">Nucleotide-binding</keyword>
<comment type="similarity">
    <text evidence="4">Belongs to the short-chain dehydrogenases/reductases (SDR) family.</text>
</comment>
<dbReference type="InterPro" id="IPR045022">
    <property type="entry name" value="KDSR-like"/>
</dbReference>
<accession>A0A9P5LK61</accession>
<name>A0A9P5LK61_9HELO</name>
<dbReference type="PANTHER" id="PTHR43550">
    <property type="entry name" value="3-KETODIHYDROSPHINGOSINE REDUCTASE"/>
    <property type="match status" value="1"/>
</dbReference>
<comment type="function">
    <text evidence="15">Catalyzes the reduction of 3'-oxosphinganine (3-ketodihydrosphingosine/KDS) to sphinganine (dihydrosphingosine/DHS), the second step of de novo sphingolipid biosynthesis.</text>
</comment>
<dbReference type="CDD" id="cd08939">
    <property type="entry name" value="KDSR-like_SDR_c"/>
    <property type="match status" value="1"/>
</dbReference>
<comment type="catalytic activity">
    <reaction evidence="16">
        <text>sphinganine + NADP(+) = 3-oxosphinganine + NADPH + H(+)</text>
        <dbReference type="Rhea" id="RHEA:22640"/>
        <dbReference type="ChEBI" id="CHEBI:15378"/>
        <dbReference type="ChEBI" id="CHEBI:57783"/>
        <dbReference type="ChEBI" id="CHEBI:57817"/>
        <dbReference type="ChEBI" id="CHEBI:58299"/>
        <dbReference type="ChEBI" id="CHEBI:58349"/>
        <dbReference type="EC" id="1.1.1.102"/>
    </reaction>
    <physiologicalReaction direction="right-to-left" evidence="16">
        <dbReference type="Rhea" id="RHEA:22642"/>
    </physiologicalReaction>
</comment>
<dbReference type="GO" id="GO:0030148">
    <property type="term" value="P:sphingolipid biosynthetic process"/>
    <property type="evidence" value="ECO:0007669"/>
    <property type="project" value="InterPro"/>
</dbReference>
<keyword evidence="5 17" id="KW-0812">Transmembrane</keyword>
<evidence type="ECO:0000256" key="1">
    <source>
        <dbReference type="ARBA" id="ARBA00004586"/>
    </source>
</evidence>
<sequence length="339" mass="36918">MSMLNYWTVAALVLGLAAFTPGIMGMLGLGGNKFLVKGKTVLLTGASEGMGKSVAIQLAKMGANVIIVARNVGKLEKAMVEIKAAALSPSTQSFHYISADVSIPTEAARVLEEATRLNSSNPPDIVWCIAGTSTPGFFLDTTPQKLRTQMDINYWSCADMAHCVLKSWLSTSNAEKKDRHLIFTSSVLAFYSVVGYTPYSPTKAAIKSLSDTLYQEVLLYPNPPKIHTIFPGTIASPGLEIENQGKPEITHLLEETDPIQTPDEVAKNSIRGLERGEYLITVGWLGSMMRACAWGGSRRGNWVLDTLVTWGTSVVWGFVGRDLDGKVRRWGEAKGFKRN</sequence>
<dbReference type="GO" id="GO:0006666">
    <property type="term" value="P:3-keto-sphinganine metabolic process"/>
    <property type="evidence" value="ECO:0007669"/>
    <property type="project" value="InterPro"/>
</dbReference>